<organism evidence="10 11">
    <name type="scientific">Mariniflexile fucanivorans</name>
    <dbReference type="NCBI Taxonomy" id="264023"/>
    <lineage>
        <taxon>Bacteria</taxon>
        <taxon>Pseudomonadati</taxon>
        <taxon>Bacteroidota</taxon>
        <taxon>Flavobacteriia</taxon>
        <taxon>Flavobacteriales</taxon>
        <taxon>Flavobacteriaceae</taxon>
        <taxon>Mariniflexile</taxon>
    </lineage>
</organism>
<evidence type="ECO:0000259" key="9">
    <source>
        <dbReference type="PROSITE" id="PS50905"/>
    </source>
</evidence>
<dbReference type="EC" id="1.16.3.2" evidence="8"/>
<dbReference type="SUPFAM" id="SSF47240">
    <property type="entry name" value="Ferritin-like"/>
    <property type="match status" value="1"/>
</dbReference>
<dbReference type="InterPro" id="IPR012347">
    <property type="entry name" value="Ferritin-like"/>
</dbReference>
<dbReference type="InterPro" id="IPR001519">
    <property type="entry name" value="Ferritin"/>
</dbReference>
<comment type="function">
    <text evidence="8">Iron-storage protein.</text>
</comment>
<evidence type="ECO:0000256" key="5">
    <source>
        <dbReference type="ARBA" id="ARBA00023004"/>
    </source>
</evidence>
<accession>A0A4R1RLA8</accession>
<protein>
    <recommendedName>
        <fullName evidence="8">Ferritin</fullName>
        <ecNumber evidence="8">1.16.3.2</ecNumber>
    </recommendedName>
</protein>
<comment type="catalytic activity">
    <reaction evidence="8">
        <text>4 Fe(2+) + O2 + 6 H2O = 4 iron(III) oxide-hydroxide + 12 H(+)</text>
        <dbReference type="Rhea" id="RHEA:11972"/>
        <dbReference type="ChEBI" id="CHEBI:15377"/>
        <dbReference type="ChEBI" id="CHEBI:15378"/>
        <dbReference type="ChEBI" id="CHEBI:15379"/>
        <dbReference type="ChEBI" id="CHEBI:29033"/>
        <dbReference type="ChEBI" id="CHEBI:78619"/>
        <dbReference type="EC" id="1.16.3.2"/>
    </reaction>
</comment>
<name>A0A4R1RLA8_9FLAO</name>
<reference evidence="10 11" key="1">
    <citation type="submission" date="2019-03" db="EMBL/GenBank/DDBJ databases">
        <title>Genomic Encyclopedia of Type Strains, Phase IV (KMG-IV): sequencing the most valuable type-strain genomes for metagenomic binning, comparative biology and taxonomic classification.</title>
        <authorList>
            <person name="Goeker M."/>
        </authorList>
    </citation>
    <scope>NUCLEOTIDE SEQUENCE [LARGE SCALE GENOMIC DNA]</scope>
    <source>
        <strain evidence="10 11">DSM 18792</strain>
    </source>
</reference>
<evidence type="ECO:0000256" key="7">
    <source>
        <dbReference type="PIRSR" id="PIRSR601519-1"/>
    </source>
</evidence>
<keyword evidence="2 8" id="KW-0409">Iron storage</keyword>
<dbReference type="GO" id="GO:0008198">
    <property type="term" value="F:ferrous iron binding"/>
    <property type="evidence" value="ECO:0007669"/>
    <property type="project" value="TreeGrafter"/>
</dbReference>
<dbReference type="GO" id="GO:0016491">
    <property type="term" value="F:oxidoreductase activity"/>
    <property type="evidence" value="ECO:0007669"/>
    <property type="project" value="UniProtKB-KW"/>
</dbReference>
<dbReference type="GO" id="GO:0006826">
    <property type="term" value="P:iron ion transport"/>
    <property type="evidence" value="ECO:0007669"/>
    <property type="project" value="InterPro"/>
</dbReference>
<keyword evidence="11" id="KW-1185">Reference proteome</keyword>
<dbReference type="GO" id="GO:0006879">
    <property type="term" value="P:intracellular iron ion homeostasis"/>
    <property type="evidence" value="ECO:0007669"/>
    <property type="project" value="UniProtKB-KW"/>
</dbReference>
<dbReference type="GO" id="GO:0008199">
    <property type="term" value="F:ferric iron binding"/>
    <property type="evidence" value="ECO:0007669"/>
    <property type="project" value="InterPro"/>
</dbReference>
<keyword evidence="3 7" id="KW-0479">Metal-binding</keyword>
<dbReference type="PROSITE" id="PS50905">
    <property type="entry name" value="FERRITIN_LIKE"/>
    <property type="match status" value="1"/>
</dbReference>
<feature type="binding site" evidence="7">
    <location>
        <position position="74"/>
    </location>
    <ligand>
        <name>Fe cation</name>
        <dbReference type="ChEBI" id="CHEBI:24875"/>
        <label>1</label>
    </ligand>
</feature>
<dbReference type="AlphaFoldDB" id="A0A4R1RLA8"/>
<proteinExistence type="inferred from homology"/>
<comment type="subcellular location">
    <subcellularLocation>
        <location evidence="8">Cytoplasm</location>
    </subcellularLocation>
</comment>
<feature type="binding site" evidence="7">
    <location>
        <position position="151"/>
    </location>
    <ligand>
        <name>Fe cation</name>
        <dbReference type="ChEBI" id="CHEBI:24875"/>
        <label>1</label>
    </ligand>
</feature>
<dbReference type="PANTHER" id="PTHR11431:SF127">
    <property type="entry name" value="BACTERIAL NON-HEME FERRITIN"/>
    <property type="match status" value="1"/>
</dbReference>
<evidence type="ECO:0000313" key="10">
    <source>
        <dbReference type="EMBL" id="TCL67001.1"/>
    </source>
</evidence>
<evidence type="ECO:0000256" key="6">
    <source>
        <dbReference type="ARBA" id="ARBA00054546"/>
    </source>
</evidence>
<dbReference type="InterPro" id="IPR009040">
    <property type="entry name" value="Ferritin-like_diiron"/>
</dbReference>
<comment type="caution">
    <text evidence="10">The sequence shown here is derived from an EMBL/GenBank/DDBJ whole genome shotgun (WGS) entry which is preliminary data.</text>
</comment>
<dbReference type="PANTHER" id="PTHR11431">
    <property type="entry name" value="FERRITIN"/>
    <property type="match status" value="1"/>
</dbReference>
<dbReference type="InterPro" id="IPR041719">
    <property type="entry name" value="Ferritin_prok"/>
</dbReference>
<sequence>MLLKQLSTLIIFNFIENILDMDTNRLSKKIEDILNSQVTKEAEAAQIYLSYGCWADSQGYGGIANYFFRHSGEERNHMMKIMQYIMGRGGEVKVTAIKAPPKNPADLQTCFENTFKHEVDNTTAIYDIVNLAHDEKDWATYNFAQWFVKEQIEEEKLVMDLLDKLKIAGGPKASDESLFNLDKYLGEAPDDAPLPREASMDKPE</sequence>
<evidence type="ECO:0000256" key="8">
    <source>
        <dbReference type="RuleBase" id="RU361145"/>
    </source>
</evidence>
<feature type="binding site" evidence="7">
    <location>
        <position position="41"/>
    </location>
    <ligand>
        <name>Fe cation</name>
        <dbReference type="ChEBI" id="CHEBI:24875"/>
        <label>1</label>
    </ligand>
</feature>
<evidence type="ECO:0000256" key="3">
    <source>
        <dbReference type="ARBA" id="ARBA00022723"/>
    </source>
</evidence>
<evidence type="ECO:0000256" key="1">
    <source>
        <dbReference type="ARBA" id="ARBA00006950"/>
    </source>
</evidence>
<keyword evidence="8" id="KW-0963">Cytoplasm</keyword>
<dbReference type="GO" id="GO:0005737">
    <property type="term" value="C:cytoplasm"/>
    <property type="evidence" value="ECO:0007669"/>
    <property type="project" value="UniProtKB-SubCell"/>
</dbReference>
<dbReference type="InterPro" id="IPR009078">
    <property type="entry name" value="Ferritin-like_SF"/>
</dbReference>
<evidence type="ECO:0000313" key="11">
    <source>
        <dbReference type="Proteomes" id="UP000295455"/>
    </source>
</evidence>
<feature type="domain" description="Ferritin-like diiron" evidence="9">
    <location>
        <begin position="24"/>
        <end position="169"/>
    </location>
</feature>
<comment type="function">
    <text evidence="6">May alleviate iron toxicity in the presence of oxygen.</text>
</comment>
<dbReference type="Proteomes" id="UP000295455">
    <property type="component" value="Unassembled WGS sequence"/>
</dbReference>
<gene>
    <name evidence="10" type="ORF">EV196_103423</name>
</gene>
<dbReference type="EMBL" id="SLUP01000003">
    <property type="protein sequence ID" value="TCL67001.1"/>
    <property type="molecule type" value="Genomic_DNA"/>
</dbReference>
<dbReference type="InterPro" id="IPR008331">
    <property type="entry name" value="Ferritin_DPS_dom"/>
</dbReference>
<feature type="binding site" evidence="7">
    <location>
        <position position="118"/>
    </location>
    <ligand>
        <name>Fe cation</name>
        <dbReference type="ChEBI" id="CHEBI:24875"/>
        <label>1</label>
    </ligand>
</feature>
<dbReference type="FunFam" id="1.20.1260.10:FF:000001">
    <property type="entry name" value="Non-heme ferritin"/>
    <property type="match status" value="1"/>
</dbReference>
<evidence type="ECO:0000256" key="2">
    <source>
        <dbReference type="ARBA" id="ARBA00022434"/>
    </source>
</evidence>
<dbReference type="GO" id="GO:0042802">
    <property type="term" value="F:identical protein binding"/>
    <property type="evidence" value="ECO:0007669"/>
    <property type="project" value="UniProtKB-ARBA"/>
</dbReference>
<evidence type="ECO:0000256" key="4">
    <source>
        <dbReference type="ARBA" id="ARBA00023002"/>
    </source>
</evidence>
<feature type="binding site" evidence="7">
    <location>
        <position position="77"/>
    </location>
    <ligand>
        <name>Fe cation</name>
        <dbReference type="ChEBI" id="CHEBI:24875"/>
        <label>1</label>
    </ligand>
</feature>
<dbReference type="CDD" id="cd01055">
    <property type="entry name" value="Nonheme_Ferritin"/>
    <property type="match status" value="1"/>
</dbReference>
<keyword evidence="4" id="KW-0560">Oxidoreductase</keyword>
<keyword evidence="5 7" id="KW-0408">Iron</keyword>
<comment type="similarity">
    <text evidence="1 8">Belongs to the ferritin family. Prokaryotic subfamily.</text>
</comment>
<dbReference type="Gene3D" id="1.20.1260.10">
    <property type="match status" value="1"/>
</dbReference>
<dbReference type="Pfam" id="PF00210">
    <property type="entry name" value="Ferritin"/>
    <property type="match status" value="1"/>
</dbReference>